<keyword evidence="4 6" id="KW-1133">Transmembrane helix</keyword>
<dbReference type="Proteomes" id="UP000780801">
    <property type="component" value="Unassembled WGS sequence"/>
</dbReference>
<keyword evidence="8" id="KW-1185">Reference proteome</keyword>
<evidence type="ECO:0000256" key="3">
    <source>
        <dbReference type="ARBA" id="ARBA00022692"/>
    </source>
</evidence>
<evidence type="ECO:0008006" key="9">
    <source>
        <dbReference type="Google" id="ProtNLM"/>
    </source>
</evidence>
<reference evidence="7" key="1">
    <citation type="journal article" date="2020" name="Fungal Divers.">
        <title>Resolving the Mortierellaceae phylogeny through synthesis of multi-gene phylogenetics and phylogenomics.</title>
        <authorList>
            <person name="Vandepol N."/>
            <person name="Liber J."/>
            <person name="Desiro A."/>
            <person name="Na H."/>
            <person name="Kennedy M."/>
            <person name="Barry K."/>
            <person name="Grigoriev I.V."/>
            <person name="Miller A.N."/>
            <person name="O'Donnell K."/>
            <person name="Stajich J.E."/>
            <person name="Bonito G."/>
        </authorList>
    </citation>
    <scope>NUCLEOTIDE SEQUENCE</scope>
    <source>
        <strain evidence="7">KOD1015</strain>
    </source>
</reference>
<feature type="transmembrane region" description="Helical" evidence="6">
    <location>
        <begin position="27"/>
        <end position="51"/>
    </location>
</feature>
<evidence type="ECO:0000256" key="5">
    <source>
        <dbReference type="ARBA" id="ARBA00023136"/>
    </source>
</evidence>
<sequence length="185" mass="19950">GGLYFWSSRLAGDSGPFYAWVTGWWNLLGQFGCTAGIDFGLALLLSSVITLATGQEFESWHIVLIYFAILIAHGLINTFMVKLIALMNTVSVWVHIGGVIIILVTLLVKTENKASAEFVFTHFVNNTGWSSAVYHSTVGQSHSYDASAHMTEETKNADVAGPIGILMAVGVSFIAGLGYLLALTF</sequence>
<evidence type="ECO:0000256" key="1">
    <source>
        <dbReference type="ARBA" id="ARBA00004141"/>
    </source>
</evidence>
<name>A0A9P6K9F9_9FUNG</name>
<dbReference type="PANTHER" id="PTHR45649:SF26">
    <property type="entry name" value="OS04G0435100 PROTEIN"/>
    <property type="match status" value="1"/>
</dbReference>
<protein>
    <recommendedName>
        <fullName evidence="9">Amino acid permease</fullName>
    </recommendedName>
</protein>
<feature type="non-terminal residue" evidence="7">
    <location>
        <position position="1"/>
    </location>
</feature>
<evidence type="ECO:0000256" key="2">
    <source>
        <dbReference type="ARBA" id="ARBA00022448"/>
    </source>
</evidence>
<keyword evidence="5 6" id="KW-0472">Membrane</keyword>
<dbReference type="AlphaFoldDB" id="A0A9P6K9F9"/>
<evidence type="ECO:0000313" key="7">
    <source>
        <dbReference type="EMBL" id="KAF9568865.1"/>
    </source>
</evidence>
<gene>
    <name evidence="7" type="ORF">BGW38_008820</name>
</gene>
<feature type="transmembrane region" description="Helical" evidence="6">
    <location>
        <begin position="63"/>
        <end position="84"/>
    </location>
</feature>
<feature type="transmembrane region" description="Helical" evidence="6">
    <location>
        <begin position="159"/>
        <end position="182"/>
    </location>
</feature>
<keyword evidence="3 6" id="KW-0812">Transmembrane</keyword>
<comment type="subcellular location">
    <subcellularLocation>
        <location evidence="1">Membrane</location>
        <topology evidence="1">Multi-pass membrane protein</topology>
    </subcellularLocation>
</comment>
<feature type="transmembrane region" description="Helical" evidence="6">
    <location>
        <begin position="90"/>
        <end position="108"/>
    </location>
</feature>
<dbReference type="EMBL" id="JAABOA010006202">
    <property type="protein sequence ID" value="KAF9568865.1"/>
    <property type="molecule type" value="Genomic_DNA"/>
</dbReference>
<dbReference type="PANTHER" id="PTHR45649">
    <property type="entry name" value="AMINO-ACID PERMEASE BAT1"/>
    <property type="match status" value="1"/>
</dbReference>
<dbReference type="OrthoDB" id="10054429at2759"/>
<dbReference type="Pfam" id="PF13520">
    <property type="entry name" value="AA_permease_2"/>
    <property type="match status" value="1"/>
</dbReference>
<evidence type="ECO:0000256" key="4">
    <source>
        <dbReference type="ARBA" id="ARBA00022989"/>
    </source>
</evidence>
<keyword evidence="2" id="KW-0813">Transport</keyword>
<comment type="caution">
    <text evidence="7">The sequence shown here is derived from an EMBL/GenBank/DDBJ whole genome shotgun (WGS) entry which is preliminary data.</text>
</comment>
<organism evidence="7 8">
    <name type="scientific">Lunasporangiospora selenospora</name>
    <dbReference type="NCBI Taxonomy" id="979761"/>
    <lineage>
        <taxon>Eukaryota</taxon>
        <taxon>Fungi</taxon>
        <taxon>Fungi incertae sedis</taxon>
        <taxon>Mucoromycota</taxon>
        <taxon>Mortierellomycotina</taxon>
        <taxon>Mortierellomycetes</taxon>
        <taxon>Mortierellales</taxon>
        <taxon>Mortierellaceae</taxon>
        <taxon>Lunasporangiospora</taxon>
    </lineage>
</organism>
<dbReference type="GO" id="GO:0016020">
    <property type="term" value="C:membrane"/>
    <property type="evidence" value="ECO:0007669"/>
    <property type="project" value="UniProtKB-SubCell"/>
</dbReference>
<proteinExistence type="predicted"/>
<feature type="non-terminal residue" evidence="7">
    <location>
        <position position="185"/>
    </location>
</feature>
<evidence type="ECO:0000313" key="8">
    <source>
        <dbReference type="Proteomes" id="UP000780801"/>
    </source>
</evidence>
<evidence type="ECO:0000256" key="6">
    <source>
        <dbReference type="SAM" id="Phobius"/>
    </source>
</evidence>
<accession>A0A9P6K9F9</accession>
<dbReference type="GO" id="GO:0022857">
    <property type="term" value="F:transmembrane transporter activity"/>
    <property type="evidence" value="ECO:0007669"/>
    <property type="project" value="InterPro"/>
</dbReference>
<dbReference type="Gene3D" id="1.20.1740.10">
    <property type="entry name" value="Amino acid/polyamine transporter I"/>
    <property type="match status" value="1"/>
</dbReference>
<dbReference type="InterPro" id="IPR002293">
    <property type="entry name" value="AA/rel_permease1"/>
</dbReference>